<organism evidence="8">
    <name type="scientific">Cladonia uncialis subsp. uncialis</name>
    <dbReference type="NCBI Taxonomy" id="180999"/>
    <lineage>
        <taxon>Eukaryota</taxon>
        <taxon>Fungi</taxon>
        <taxon>Dikarya</taxon>
        <taxon>Ascomycota</taxon>
        <taxon>Pezizomycotina</taxon>
        <taxon>Lecanoromycetes</taxon>
        <taxon>OSLEUM clade</taxon>
        <taxon>Lecanoromycetidae</taxon>
        <taxon>Lecanorales</taxon>
        <taxon>Lecanorineae</taxon>
        <taxon>Cladoniaceae</taxon>
        <taxon>Cladonia</taxon>
    </lineage>
</organism>
<keyword evidence="5 6" id="KW-0349">Heme</keyword>
<dbReference type="GO" id="GO:0004497">
    <property type="term" value="F:monooxygenase activity"/>
    <property type="evidence" value="ECO:0007669"/>
    <property type="project" value="UniProtKB-KW"/>
</dbReference>
<dbReference type="SUPFAM" id="SSF48264">
    <property type="entry name" value="Cytochrome P450"/>
    <property type="match status" value="1"/>
</dbReference>
<keyword evidence="7" id="KW-0732">Signal</keyword>
<dbReference type="InterPro" id="IPR002401">
    <property type="entry name" value="Cyt_P450_E_grp-I"/>
</dbReference>
<evidence type="ECO:0000256" key="4">
    <source>
        <dbReference type="ARBA" id="ARBA00023004"/>
    </source>
</evidence>
<evidence type="ECO:0000313" key="8">
    <source>
        <dbReference type="EMBL" id="ANM86590.1"/>
    </source>
</evidence>
<evidence type="ECO:0000313" key="9">
    <source>
        <dbReference type="EMBL" id="AUW30715.1"/>
    </source>
</evidence>
<evidence type="ECO:0000256" key="2">
    <source>
        <dbReference type="ARBA" id="ARBA00022723"/>
    </source>
</evidence>
<feature type="chain" id="PRO_5013187385" evidence="7">
    <location>
        <begin position="20"/>
        <end position="510"/>
    </location>
</feature>
<dbReference type="InterPro" id="IPR036396">
    <property type="entry name" value="Cyt_P450_sf"/>
</dbReference>
<accession>A0A1Z1C4R9</accession>
<evidence type="ECO:0000256" key="7">
    <source>
        <dbReference type="SAM" id="SignalP"/>
    </source>
</evidence>
<dbReference type="AlphaFoldDB" id="A0A1Z1C4R9"/>
<feature type="binding site" description="axial binding residue" evidence="5">
    <location>
        <position position="442"/>
    </location>
    <ligand>
        <name>heme</name>
        <dbReference type="ChEBI" id="CHEBI:30413"/>
    </ligand>
    <ligandPart>
        <name>Fe</name>
        <dbReference type="ChEBI" id="CHEBI:18248"/>
    </ligandPart>
</feature>
<proteinExistence type="inferred from homology"/>
<dbReference type="Pfam" id="PF00067">
    <property type="entry name" value="p450"/>
    <property type="match status" value="1"/>
</dbReference>
<feature type="signal peptide" evidence="7">
    <location>
        <begin position="1"/>
        <end position="19"/>
    </location>
</feature>
<dbReference type="GO" id="GO:0016705">
    <property type="term" value="F:oxidoreductase activity, acting on paired donors, with incorporation or reduction of molecular oxygen"/>
    <property type="evidence" value="ECO:0007669"/>
    <property type="project" value="InterPro"/>
</dbReference>
<reference evidence="8" key="1">
    <citation type="submission" date="2016-05" db="EMBL/GenBank/DDBJ databases">
        <title>Lichen genome sequencing reveals its rich biosynthetic potential.</title>
        <authorList>
            <person name="Bertrand R.L."/>
            <person name="Abdel-Hameed M."/>
            <person name="Sorensen J.L."/>
        </authorList>
    </citation>
    <scope>NUCLEOTIDE SEQUENCE</scope>
</reference>
<dbReference type="GO" id="GO:0006629">
    <property type="term" value="P:lipid metabolic process"/>
    <property type="evidence" value="ECO:0007669"/>
    <property type="project" value="UniProtKB-ARBA"/>
</dbReference>
<evidence type="ECO:0000256" key="1">
    <source>
        <dbReference type="ARBA" id="ARBA00010617"/>
    </source>
</evidence>
<dbReference type="InterPro" id="IPR017972">
    <property type="entry name" value="Cyt_P450_CS"/>
</dbReference>
<keyword evidence="2 5" id="KW-0479">Metal-binding</keyword>
<dbReference type="EMBL" id="MG777470">
    <property type="protein sequence ID" value="AUW30715.1"/>
    <property type="molecule type" value="Genomic_DNA"/>
</dbReference>
<evidence type="ECO:0000256" key="5">
    <source>
        <dbReference type="PIRSR" id="PIRSR602401-1"/>
    </source>
</evidence>
<dbReference type="InterPro" id="IPR001128">
    <property type="entry name" value="Cyt_P450"/>
</dbReference>
<dbReference type="PRINTS" id="PR00463">
    <property type="entry name" value="EP450I"/>
</dbReference>
<keyword evidence="3 6" id="KW-0560">Oxidoreductase</keyword>
<comment type="cofactor">
    <cofactor evidence="5">
        <name>heme</name>
        <dbReference type="ChEBI" id="CHEBI:30413"/>
    </cofactor>
</comment>
<protein>
    <submittedName>
        <fullName evidence="8">Putative cytochrome p450</fullName>
    </submittedName>
</protein>
<dbReference type="Gene3D" id="1.10.630.10">
    <property type="entry name" value="Cytochrome P450"/>
    <property type="match status" value="1"/>
</dbReference>
<dbReference type="PANTHER" id="PTHR24296">
    <property type="entry name" value="CYTOCHROME P450"/>
    <property type="match status" value="1"/>
</dbReference>
<evidence type="ECO:0000256" key="6">
    <source>
        <dbReference type="RuleBase" id="RU000461"/>
    </source>
</evidence>
<reference evidence="9" key="2">
    <citation type="submission" date="2017-12" db="EMBL/GenBank/DDBJ databases">
        <title>Genome Sequencing Reveals a Rich Biosynthetic Potential.</title>
        <authorList>
            <person name="Bertrand R.L."/>
            <person name="Abdel-Hameed M.E."/>
            <person name="Sorensen J.L."/>
        </authorList>
    </citation>
    <scope>NUCLEOTIDE SEQUENCE</scope>
</reference>
<dbReference type="GO" id="GO:0020037">
    <property type="term" value="F:heme binding"/>
    <property type="evidence" value="ECO:0007669"/>
    <property type="project" value="InterPro"/>
</dbReference>
<evidence type="ECO:0000256" key="3">
    <source>
        <dbReference type="ARBA" id="ARBA00023002"/>
    </source>
</evidence>
<keyword evidence="4 5" id="KW-0408">Iron</keyword>
<keyword evidence="6" id="KW-0503">Monooxygenase</keyword>
<dbReference type="PRINTS" id="PR00385">
    <property type="entry name" value="P450"/>
</dbReference>
<comment type="similarity">
    <text evidence="1 6">Belongs to the cytochrome P450 family.</text>
</comment>
<sequence length="510" mass="57112">MYAIALGVTLCAALWFLQGQRSAIRRYGQRLPRPPGTLPLAGNGLWFLQPRHKLLDWFVQCERLAGFSTFEISVPSLPPGIVINDPQNVEHVLKNNDIFIKGEFVRARSWDLFGNGIINADGDLWKIQRKAGLRFFSTANLKTLIDVVLPPILADTEKTLDAAAKNATLVDLQSVLLELTTRLMGNMAYNMDMPASLPFSKAFDFASGAIGERFQNPFYKLKEFLFGARLRNSIHEVKTFGSCIVSAAVQERKEHTDFGSADPLPNNLINSLLDNIEDRNIVADAAMNYLSAGRDTTAQSLTWTLYLLMRHPRVQDLIMSELRNTLATTSHSLHLSFESVQSSVLPYTSAVFNEVLRLYPPVPVEIKECNTATTFPDGTWLPKGAVVMWATWALGRSKKIWGDDADDFRPERWLVSGEGGGPTLKSVSSYEYPVFNAGPRLCVGKKMAELLAVYVITNLIWKYEFEEFFGKLSNAERRPIERKSQNSLTLPMEGGLPCYVRRRGKGPVEL</sequence>
<dbReference type="EMBL" id="KX264278">
    <property type="protein sequence ID" value="ANM86590.1"/>
    <property type="molecule type" value="Genomic_DNA"/>
</dbReference>
<dbReference type="GO" id="GO:0005506">
    <property type="term" value="F:iron ion binding"/>
    <property type="evidence" value="ECO:0007669"/>
    <property type="project" value="InterPro"/>
</dbReference>
<dbReference type="PROSITE" id="PS00086">
    <property type="entry name" value="CYTOCHROME_P450"/>
    <property type="match status" value="1"/>
</dbReference>
<name>A0A1Z1C4R9_CLAUC</name>